<dbReference type="RefSeq" id="WP_159725793.1">
    <property type="nucleotide sequence ID" value="NZ_LR732751.1"/>
</dbReference>
<sequence length="84" mass="9323">MRKLNFTDIYGTVHSITVKYKPVSDVLIPDGFIHYVTMDGPFNVSGQKNIANIGDVLLNEDTGELRTILELGLEKFPVIGKLDS</sequence>
<dbReference type="Proteomes" id="UP000430404">
    <property type="component" value="Unassembled WGS sequence"/>
</dbReference>
<protein>
    <submittedName>
        <fullName evidence="1">Uncharacterized protein</fullName>
    </submittedName>
</protein>
<gene>
    <name evidence="1" type="ORF">ACI8B_430005</name>
</gene>
<accession>A0A653K916</accession>
<proteinExistence type="predicted"/>
<reference evidence="1 2" key="1">
    <citation type="submission" date="2019-10" db="EMBL/GenBank/DDBJ databases">
        <authorList>
            <person name="Karimi E."/>
        </authorList>
    </citation>
    <scope>NUCLEOTIDE SEQUENCE [LARGE SCALE GENOMIC DNA]</scope>
    <source>
        <strain evidence="1">Acinetobacter sp. 8BE</strain>
    </source>
</reference>
<name>A0A653K916_9GAMM</name>
<evidence type="ECO:0000313" key="2">
    <source>
        <dbReference type="Proteomes" id="UP000430404"/>
    </source>
</evidence>
<evidence type="ECO:0000313" key="1">
    <source>
        <dbReference type="EMBL" id="VXA57465.1"/>
    </source>
</evidence>
<organism evidence="1 2">
    <name type="scientific">Acinetobacter proteolyticus</name>
    <dbReference type="NCBI Taxonomy" id="1776741"/>
    <lineage>
        <taxon>Bacteria</taxon>
        <taxon>Pseudomonadati</taxon>
        <taxon>Pseudomonadota</taxon>
        <taxon>Gammaproteobacteria</taxon>
        <taxon>Moraxellales</taxon>
        <taxon>Moraxellaceae</taxon>
        <taxon>Acinetobacter</taxon>
    </lineage>
</organism>
<dbReference type="AlphaFoldDB" id="A0A653K916"/>
<dbReference type="EMBL" id="CABWKZ010000038">
    <property type="protein sequence ID" value="VXA57465.1"/>
    <property type="molecule type" value="Genomic_DNA"/>
</dbReference>